<sequence length="101" mass="11565">MVRIDNGTAPIPQFDLLNTVFEPKTHCRNFNTVFNHNTHYPNLTNTLNTSILSELNQTILFSRMTRFGTIRLTIVTYLCNNLPSSSATFSNIWELCSQILI</sequence>
<organism evidence="1">
    <name type="scientific">Solanum chacoense</name>
    <name type="common">Chaco potato</name>
    <dbReference type="NCBI Taxonomy" id="4108"/>
    <lineage>
        <taxon>Eukaryota</taxon>
        <taxon>Viridiplantae</taxon>
        <taxon>Streptophyta</taxon>
        <taxon>Embryophyta</taxon>
        <taxon>Tracheophyta</taxon>
        <taxon>Spermatophyta</taxon>
        <taxon>Magnoliopsida</taxon>
        <taxon>eudicotyledons</taxon>
        <taxon>Gunneridae</taxon>
        <taxon>Pentapetalae</taxon>
        <taxon>asterids</taxon>
        <taxon>lamiids</taxon>
        <taxon>Solanales</taxon>
        <taxon>Solanaceae</taxon>
        <taxon>Solanoideae</taxon>
        <taxon>Solaneae</taxon>
        <taxon>Solanum</taxon>
    </lineage>
</organism>
<name>A0A0V0H2M0_SOLCH</name>
<proteinExistence type="predicted"/>
<evidence type="ECO:0000313" key="1">
    <source>
        <dbReference type="EMBL" id="JAP14641.1"/>
    </source>
</evidence>
<reference evidence="1" key="1">
    <citation type="submission" date="2015-12" db="EMBL/GenBank/DDBJ databases">
        <title>Gene expression during late stages of embryo sac development: a critical building block for successful pollen-pistil interactions.</title>
        <authorList>
            <person name="Liu Y."/>
            <person name="Joly V."/>
            <person name="Sabar M."/>
            <person name="Matton D.P."/>
        </authorList>
    </citation>
    <scope>NUCLEOTIDE SEQUENCE</scope>
</reference>
<accession>A0A0V0H2M0</accession>
<dbReference type="EMBL" id="GEDG01026280">
    <property type="protein sequence ID" value="JAP14641.1"/>
    <property type="molecule type" value="Transcribed_RNA"/>
</dbReference>
<protein>
    <submittedName>
        <fullName evidence="1">Putative ovule protein</fullName>
    </submittedName>
</protein>
<dbReference type="AlphaFoldDB" id="A0A0V0H2M0"/>